<protein>
    <recommendedName>
        <fullName evidence="2">Myb-like domain-containing protein</fullName>
    </recommendedName>
</protein>
<evidence type="ECO:0000256" key="1">
    <source>
        <dbReference type="SAM" id="MobiDB-lite"/>
    </source>
</evidence>
<dbReference type="InterPro" id="IPR001005">
    <property type="entry name" value="SANT/Myb"/>
</dbReference>
<dbReference type="Gene3D" id="1.10.10.60">
    <property type="entry name" value="Homeodomain-like"/>
    <property type="match status" value="1"/>
</dbReference>
<organism evidence="3 4">
    <name type="scientific">Diplocarpon coronariae</name>
    <dbReference type="NCBI Taxonomy" id="2795749"/>
    <lineage>
        <taxon>Eukaryota</taxon>
        <taxon>Fungi</taxon>
        <taxon>Dikarya</taxon>
        <taxon>Ascomycota</taxon>
        <taxon>Pezizomycotina</taxon>
        <taxon>Leotiomycetes</taxon>
        <taxon>Helotiales</taxon>
        <taxon>Drepanopezizaceae</taxon>
        <taxon>Diplocarpon</taxon>
    </lineage>
</organism>
<feature type="compositionally biased region" description="Basic residues" evidence="1">
    <location>
        <begin position="70"/>
        <end position="79"/>
    </location>
</feature>
<reference evidence="3 4" key="1">
    <citation type="submission" date="2017-04" db="EMBL/GenBank/DDBJ databases">
        <title>Draft genome sequence of Marssonina coronaria NL1: causal agent of apple blotch.</title>
        <authorList>
            <person name="Cheng Q."/>
        </authorList>
    </citation>
    <scope>NUCLEOTIDE SEQUENCE [LARGE SCALE GENOMIC DNA]</scope>
    <source>
        <strain evidence="3 4">NL1</strain>
    </source>
</reference>
<dbReference type="InterPro" id="IPR009057">
    <property type="entry name" value="Homeodomain-like_sf"/>
</dbReference>
<dbReference type="CDD" id="cd00167">
    <property type="entry name" value="SANT"/>
    <property type="match status" value="1"/>
</dbReference>
<dbReference type="OrthoDB" id="2143914at2759"/>
<evidence type="ECO:0000313" key="4">
    <source>
        <dbReference type="Proteomes" id="UP000242519"/>
    </source>
</evidence>
<feature type="region of interest" description="Disordered" evidence="1">
    <location>
        <begin position="55"/>
        <end position="128"/>
    </location>
</feature>
<sequence length="326" mass="36538">MSGYRPGHEQGHDPYIDFAAHPEAHPEERVYVPHVQELQHGGAQGLGPLHEQRHLVAQQHHHQQQQLQQRQHHQQHRQQHQLYTPHPIAHHQSPQFGGGQGMMYGPPRLSQTTGTKRPRPDDLEGDLEGLPGQQIQIREMQSMSSQMPAPSMVGVADYGAQPIQYHTHALPNQGHRSKIQRMGEGDSMAGPSGAAPSVVGLEGMPEPAPRPRGPKLKFTPEDDSLLLDLKENKSLTWKQIAEFFPGRSSGTLQVRYCTKLKAKTTQWTDETVSFDLANAYAEFNMAQIEKLRTALHDYEQEKWRIVAQKVGTGFTSAACKEKAIEL</sequence>
<dbReference type="PROSITE" id="PS50090">
    <property type="entry name" value="MYB_LIKE"/>
    <property type="match status" value="1"/>
</dbReference>
<accession>A0A218Z1E0</accession>
<dbReference type="STRING" id="503106.A0A218Z1E0"/>
<dbReference type="Pfam" id="PF13921">
    <property type="entry name" value="Myb_DNA-bind_6"/>
    <property type="match status" value="1"/>
</dbReference>
<gene>
    <name evidence="3" type="ORF">B2J93_2783</name>
</gene>
<keyword evidence="4" id="KW-1185">Reference proteome</keyword>
<dbReference type="Proteomes" id="UP000242519">
    <property type="component" value="Unassembled WGS sequence"/>
</dbReference>
<dbReference type="SUPFAM" id="SSF46689">
    <property type="entry name" value="Homeodomain-like"/>
    <property type="match status" value="1"/>
</dbReference>
<dbReference type="SMART" id="SM00717">
    <property type="entry name" value="SANT"/>
    <property type="match status" value="1"/>
</dbReference>
<dbReference type="AlphaFoldDB" id="A0A218Z1E0"/>
<name>A0A218Z1E0_9HELO</name>
<dbReference type="EMBL" id="MZNU01000279">
    <property type="protein sequence ID" value="OWP01373.1"/>
    <property type="molecule type" value="Genomic_DNA"/>
</dbReference>
<comment type="caution">
    <text evidence="3">The sequence shown here is derived from an EMBL/GenBank/DDBJ whole genome shotgun (WGS) entry which is preliminary data.</text>
</comment>
<evidence type="ECO:0000259" key="2">
    <source>
        <dbReference type="PROSITE" id="PS50090"/>
    </source>
</evidence>
<evidence type="ECO:0000313" key="3">
    <source>
        <dbReference type="EMBL" id="OWP01373.1"/>
    </source>
</evidence>
<feature type="domain" description="Myb-like" evidence="2">
    <location>
        <begin position="210"/>
        <end position="260"/>
    </location>
</feature>
<proteinExistence type="predicted"/>
<dbReference type="InParanoid" id="A0A218Z1E0"/>